<organism evidence="2 3">
    <name type="scientific">Bradyrhizobium canariense</name>
    <dbReference type="NCBI Taxonomy" id="255045"/>
    <lineage>
        <taxon>Bacteria</taxon>
        <taxon>Pseudomonadati</taxon>
        <taxon>Pseudomonadota</taxon>
        <taxon>Alphaproteobacteria</taxon>
        <taxon>Hyphomicrobiales</taxon>
        <taxon>Nitrobacteraceae</taxon>
        <taxon>Bradyrhizobium</taxon>
    </lineage>
</organism>
<dbReference type="PANTHER" id="PTHR22617">
    <property type="entry name" value="CHEMOTAXIS SENSOR HISTIDINE KINASE-RELATED"/>
    <property type="match status" value="1"/>
</dbReference>
<dbReference type="GO" id="GO:0005829">
    <property type="term" value="C:cytosol"/>
    <property type="evidence" value="ECO:0007669"/>
    <property type="project" value="TreeGrafter"/>
</dbReference>
<dbReference type="Proteomes" id="UP000243904">
    <property type="component" value="Chromosome I"/>
</dbReference>
<dbReference type="GO" id="GO:0006935">
    <property type="term" value="P:chemotaxis"/>
    <property type="evidence" value="ECO:0007669"/>
    <property type="project" value="InterPro"/>
</dbReference>
<dbReference type="Gene3D" id="2.40.50.180">
    <property type="entry name" value="CheA-289, Domain 4"/>
    <property type="match status" value="1"/>
</dbReference>
<evidence type="ECO:0000259" key="1">
    <source>
        <dbReference type="PROSITE" id="PS50851"/>
    </source>
</evidence>
<dbReference type="SMART" id="SM00260">
    <property type="entry name" value="CheW"/>
    <property type="match status" value="1"/>
</dbReference>
<name>A0A1H2B9X8_9BRAD</name>
<sequence length="178" mass="19450">MVPGDYLDRMSEVDRTMAETAQYLTLGLANETFGISIRNVREILDMRPISRLPHAPDFLLGMIDVRGSGYPIVDLRTKLNLPSVAATEATRIIILDIPMNDRLVGVGFVADCVFEVTDIDESKIEPPPSVGGRWKSDYLAGIGRKGDKFVIIFDLEKLMAAAEMSQYQGTSPGTSAAA</sequence>
<evidence type="ECO:0000313" key="2">
    <source>
        <dbReference type="EMBL" id="SDT55100.1"/>
    </source>
</evidence>
<dbReference type="GO" id="GO:0007165">
    <property type="term" value="P:signal transduction"/>
    <property type="evidence" value="ECO:0007669"/>
    <property type="project" value="InterPro"/>
</dbReference>
<proteinExistence type="predicted"/>
<protein>
    <submittedName>
        <fullName evidence="2">CheW protein</fullName>
    </submittedName>
</protein>
<evidence type="ECO:0000313" key="3">
    <source>
        <dbReference type="Proteomes" id="UP000243904"/>
    </source>
</evidence>
<dbReference type="Pfam" id="PF01584">
    <property type="entry name" value="CheW"/>
    <property type="match status" value="1"/>
</dbReference>
<gene>
    <name evidence="2" type="ORF">SAMN05444158_6957</name>
</gene>
<dbReference type="InterPro" id="IPR039315">
    <property type="entry name" value="CheW"/>
</dbReference>
<keyword evidence="3" id="KW-1185">Reference proteome</keyword>
<dbReference type="AlphaFoldDB" id="A0A1H2B9X8"/>
<dbReference type="InterPro" id="IPR036061">
    <property type="entry name" value="CheW-like_dom_sf"/>
</dbReference>
<dbReference type="PANTHER" id="PTHR22617:SF23">
    <property type="entry name" value="CHEMOTAXIS PROTEIN CHEW"/>
    <property type="match status" value="1"/>
</dbReference>
<dbReference type="CDD" id="cd00732">
    <property type="entry name" value="CheW"/>
    <property type="match status" value="1"/>
</dbReference>
<dbReference type="Gene3D" id="2.30.30.40">
    <property type="entry name" value="SH3 Domains"/>
    <property type="match status" value="1"/>
</dbReference>
<reference evidence="3" key="1">
    <citation type="submission" date="2016-10" db="EMBL/GenBank/DDBJ databases">
        <authorList>
            <person name="Varghese N."/>
            <person name="Submissions S."/>
        </authorList>
    </citation>
    <scope>NUCLEOTIDE SEQUENCE [LARGE SCALE GENOMIC DNA]</scope>
    <source>
        <strain evidence="3">GAS369</strain>
    </source>
</reference>
<accession>A0A1H2B9X8</accession>
<dbReference type="PROSITE" id="PS50851">
    <property type="entry name" value="CHEW"/>
    <property type="match status" value="1"/>
</dbReference>
<dbReference type="EMBL" id="LT629750">
    <property type="protein sequence ID" value="SDT55100.1"/>
    <property type="molecule type" value="Genomic_DNA"/>
</dbReference>
<feature type="domain" description="CheW-like" evidence="1">
    <location>
        <begin position="20"/>
        <end position="164"/>
    </location>
</feature>
<dbReference type="SUPFAM" id="SSF50341">
    <property type="entry name" value="CheW-like"/>
    <property type="match status" value="1"/>
</dbReference>
<dbReference type="InterPro" id="IPR002545">
    <property type="entry name" value="CheW-lke_dom"/>
</dbReference>
<dbReference type="FunFam" id="2.40.50.180:FF:000010">
    <property type="entry name" value="Chemotaxis protein CheW"/>
    <property type="match status" value="1"/>
</dbReference>